<feature type="domain" description="Integral membrane bound transporter" evidence="9">
    <location>
        <begin position="415"/>
        <end position="534"/>
    </location>
</feature>
<keyword evidence="4 7" id="KW-1133">Transmembrane helix</keyword>
<dbReference type="Proteomes" id="UP001596114">
    <property type="component" value="Unassembled WGS sequence"/>
</dbReference>
<evidence type="ECO:0000256" key="5">
    <source>
        <dbReference type="ARBA" id="ARBA00023136"/>
    </source>
</evidence>
<evidence type="ECO:0000313" key="10">
    <source>
        <dbReference type="EMBL" id="MFC5525299.1"/>
    </source>
</evidence>
<dbReference type="Pfam" id="PF12805">
    <property type="entry name" value="FUSC-like"/>
    <property type="match status" value="1"/>
</dbReference>
<feature type="transmembrane region" description="Helical" evidence="7">
    <location>
        <begin position="518"/>
        <end position="540"/>
    </location>
</feature>
<gene>
    <name evidence="10" type="primary">yccS</name>
    <name evidence="10" type="ORF">ACFPPA_06040</name>
</gene>
<evidence type="ECO:0000259" key="9">
    <source>
        <dbReference type="Pfam" id="PF13515"/>
    </source>
</evidence>
<evidence type="ECO:0000256" key="1">
    <source>
        <dbReference type="ARBA" id="ARBA00004651"/>
    </source>
</evidence>
<evidence type="ECO:0000256" key="3">
    <source>
        <dbReference type="ARBA" id="ARBA00022692"/>
    </source>
</evidence>
<protein>
    <submittedName>
        <fullName evidence="10">YccS family putative transporter</fullName>
    </submittedName>
</protein>
<dbReference type="NCBIfam" id="TIGR01666">
    <property type="entry name" value="YCCS"/>
    <property type="match status" value="1"/>
</dbReference>
<evidence type="ECO:0000256" key="7">
    <source>
        <dbReference type="SAM" id="Phobius"/>
    </source>
</evidence>
<keyword evidence="11" id="KW-1185">Reference proteome</keyword>
<evidence type="ECO:0000256" key="6">
    <source>
        <dbReference type="ARBA" id="ARBA00043993"/>
    </source>
</evidence>
<organism evidence="10 11">
    <name type="scientific">Rhodanobacter ginsengisoli</name>
    <dbReference type="NCBI Taxonomy" id="418646"/>
    <lineage>
        <taxon>Bacteria</taxon>
        <taxon>Pseudomonadati</taxon>
        <taxon>Pseudomonadota</taxon>
        <taxon>Gammaproteobacteria</taxon>
        <taxon>Lysobacterales</taxon>
        <taxon>Rhodanobacteraceae</taxon>
        <taxon>Rhodanobacter</taxon>
    </lineage>
</organism>
<feature type="transmembrane region" description="Helical" evidence="7">
    <location>
        <begin position="97"/>
        <end position="115"/>
    </location>
</feature>
<dbReference type="InterPro" id="IPR049453">
    <property type="entry name" value="Memb_transporter_dom"/>
</dbReference>
<feature type="transmembrane region" description="Helical" evidence="7">
    <location>
        <begin position="404"/>
        <end position="421"/>
    </location>
</feature>
<sequence>MTVKPLSAPACFWRRLRGSDRFAECVRVLLALGGIVAWSLFTGRFAEAIPALLGAIACALAETEDHWRNRLGTLLVTLACFALAAFAVEWLMPWPPLFALALPLATFALVMLGAASGRYATIAGATLILSVYTMIGSDLPGRAAPELLRQPLHLLLGAAWYGVLSLAWSALAPQLAIRLALARLFDALADYLEAKAALFAPLPGLDRDALQLALARQNERVVQALNDTRLVLIDRIGPRRPRGATAEKLQLYFVAQDIHERVSSSHYPYDALAEAFFHSDVLFRCEHLLRLQARDCRRRAEALRLHVAAPAGVAADAALDDVRSAIAALHGRCAPPAQALLHSLDALLRNMAAIQAQLAGGAAASTPAAGADSALQDPGPRSLGEAWARIRIQFTPQSLRFRHALRLALALLLGYAVLRAVHPQNGYWILLTTLLICQPSYGATRRRLLQRVAGTVAGLVAGWAALHLLPFGPAQLLLVLSGVVFFAARQRRYITATAAITLFVVLCFNQLGSGYEVMWPRLLDTLIGAAIAALATWFILPDWHRRQLSLVLADTVRSDARYLARIIAQYASGRLDDLAYRIARRDAHNAHAALGGVLANLLREPDRHRQGGEQLLRFLTSAHTLLGHLSTLGAHRQRLAEPDVLEAVEQAGARAVAALDELADALATGAAVAAVGDEVGPAAAPGLAAAGPEIARLVLTQLGLVVAQRDRLAALGTEIAAGT</sequence>
<dbReference type="NCBIfam" id="TIGR01667">
    <property type="entry name" value="YCCS_YHFK"/>
    <property type="match status" value="1"/>
</dbReference>
<dbReference type="InterPro" id="IPR010020">
    <property type="entry name" value="Integral_membrane_YCCS_YHJK"/>
</dbReference>
<evidence type="ECO:0000313" key="11">
    <source>
        <dbReference type="Proteomes" id="UP001596114"/>
    </source>
</evidence>
<feature type="transmembrane region" description="Helical" evidence="7">
    <location>
        <begin position="427"/>
        <end position="443"/>
    </location>
</feature>
<dbReference type="PANTHER" id="PTHR30509">
    <property type="entry name" value="P-HYDROXYBENZOIC ACID EFFLUX PUMP SUBUNIT-RELATED"/>
    <property type="match status" value="1"/>
</dbReference>
<feature type="transmembrane region" description="Helical" evidence="7">
    <location>
        <begin position="493"/>
        <end position="512"/>
    </location>
</feature>
<dbReference type="RefSeq" id="WP_377318250.1">
    <property type="nucleotide sequence ID" value="NZ_JBHSNF010000001.1"/>
</dbReference>
<dbReference type="PANTHER" id="PTHR30509:SF8">
    <property type="entry name" value="INNER MEMBRANE PROTEIN YCCS"/>
    <property type="match status" value="1"/>
</dbReference>
<comment type="caution">
    <text evidence="10">The sequence shown here is derived from an EMBL/GenBank/DDBJ whole genome shotgun (WGS) entry which is preliminary data.</text>
</comment>
<keyword evidence="3 7" id="KW-0812">Transmembrane</keyword>
<accession>A0ABW0QK17</accession>
<reference evidence="11" key="1">
    <citation type="journal article" date="2019" name="Int. J. Syst. Evol. Microbiol.">
        <title>The Global Catalogue of Microorganisms (GCM) 10K type strain sequencing project: providing services to taxonomists for standard genome sequencing and annotation.</title>
        <authorList>
            <consortium name="The Broad Institute Genomics Platform"/>
            <consortium name="The Broad Institute Genome Sequencing Center for Infectious Disease"/>
            <person name="Wu L."/>
            <person name="Ma J."/>
        </authorList>
    </citation>
    <scope>NUCLEOTIDE SEQUENCE [LARGE SCALE GENOMIC DNA]</scope>
    <source>
        <strain evidence="11">CGMCC 1.16619</strain>
    </source>
</reference>
<evidence type="ECO:0000256" key="2">
    <source>
        <dbReference type="ARBA" id="ARBA00022475"/>
    </source>
</evidence>
<keyword evidence="5 7" id="KW-0472">Membrane</keyword>
<dbReference type="EMBL" id="JBHSNF010000001">
    <property type="protein sequence ID" value="MFC5525299.1"/>
    <property type="molecule type" value="Genomic_DNA"/>
</dbReference>
<proteinExistence type="inferred from homology"/>
<dbReference type="Pfam" id="PF13515">
    <property type="entry name" value="FUSC_2"/>
    <property type="match status" value="1"/>
</dbReference>
<feature type="transmembrane region" description="Helical" evidence="7">
    <location>
        <begin position="152"/>
        <end position="171"/>
    </location>
</feature>
<feature type="transmembrane region" description="Helical" evidence="7">
    <location>
        <begin position="122"/>
        <end position="140"/>
    </location>
</feature>
<dbReference type="InterPro" id="IPR032692">
    <property type="entry name" value="YccS_N"/>
</dbReference>
<comment type="similarity">
    <text evidence="6">Belongs to the YccS/YhfK family.</text>
</comment>
<name>A0ABW0QK17_9GAMM</name>
<evidence type="ECO:0000256" key="4">
    <source>
        <dbReference type="ARBA" id="ARBA00022989"/>
    </source>
</evidence>
<dbReference type="InterPro" id="IPR010019">
    <property type="entry name" value="Integral_membrane_YccS"/>
</dbReference>
<feature type="domain" description="Integral membrane protein YccS N-terminal" evidence="8">
    <location>
        <begin position="74"/>
        <end position="358"/>
    </location>
</feature>
<comment type="subcellular location">
    <subcellularLocation>
        <location evidence="1">Cell membrane</location>
        <topology evidence="1">Multi-pass membrane protein</topology>
    </subcellularLocation>
</comment>
<evidence type="ECO:0000259" key="8">
    <source>
        <dbReference type="Pfam" id="PF12805"/>
    </source>
</evidence>
<feature type="transmembrane region" description="Helical" evidence="7">
    <location>
        <begin position="73"/>
        <end position="91"/>
    </location>
</feature>
<keyword evidence="2" id="KW-1003">Cell membrane</keyword>